<reference evidence="1 2" key="1">
    <citation type="submission" date="2007-03" db="EMBL/GenBank/DDBJ databases">
        <authorList>
            <person name="Stal L."/>
            <person name="Ferriera S."/>
            <person name="Johnson J."/>
            <person name="Kravitz S."/>
            <person name="Beeson K."/>
            <person name="Sutton G."/>
            <person name="Rogers Y.-H."/>
            <person name="Friedman R."/>
            <person name="Frazier M."/>
            <person name="Venter J.C."/>
        </authorList>
    </citation>
    <scope>NUCLEOTIDE SEQUENCE [LARGE SCALE GENOMIC DNA]</scope>
    <source>
        <strain evidence="1 2">CCY0110</strain>
    </source>
</reference>
<gene>
    <name evidence="1" type="ORF">CY0110_15832</name>
</gene>
<comment type="caution">
    <text evidence="1">The sequence shown here is derived from an EMBL/GenBank/DDBJ whole genome shotgun (WGS) entry which is preliminary data.</text>
</comment>
<dbReference type="Proteomes" id="UP000003781">
    <property type="component" value="Unassembled WGS sequence"/>
</dbReference>
<sequence>MTYSRLITATSGKYPERGARGFSRQFLGIE</sequence>
<dbReference type="EMBL" id="AAXW01000002">
    <property type="protein sequence ID" value="EAZ93280.1"/>
    <property type="molecule type" value="Genomic_DNA"/>
</dbReference>
<organism evidence="1 2">
    <name type="scientific">Crocosphaera chwakensis CCY0110</name>
    <dbReference type="NCBI Taxonomy" id="391612"/>
    <lineage>
        <taxon>Bacteria</taxon>
        <taxon>Bacillati</taxon>
        <taxon>Cyanobacteriota</taxon>
        <taxon>Cyanophyceae</taxon>
        <taxon>Oscillatoriophycideae</taxon>
        <taxon>Chroococcales</taxon>
        <taxon>Aphanothecaceae</taxon>
        <taxon>Crocosphaera</taxon>
        <taxon>Crocosphaera chwakensis</taxon>
    </lineage>
</organism>
<keyword evidence="2" id="KW-1185">Reference proteome</keyword>
<accession>A3IHJ8</accession>
<proteinExistence type="predicted"/>
<evidence type="ECO:0000313" key="1">
    <source>
        <dbReference type="EMBL" id="EAZ93280.1"/>
    </source>
</evidence>
<name>A3IHJ8_9CHRO</name>
<dbReference type="AlphaFoldDB" id="A3IHJ8"/>
<protein>
    <submittedName>
        <fullName evidence="1">Uncharacterized protein</fullName>
    </submittedName>
</protein>
<evidence type="ECO:0000313" key="2">
    <source>
        <dbReference type="Proteomes" id="UP000003781"/>
    </source>
</evidence>